<name>A0ABV6M244_9ACTN</name>
<evidence type="ECO:0000259" key="1">
    <source>
        <dbReference type="Pfam" id="PF01336"/>
    </source>
</evidence>
<dbReference type="EMBL" id="JBHLUH010000020">
    <property type="protein sequence ID" value="MFC0528728.1"/>
    <property type="molecule type" value="Genomic_DNA"/>
</dbReference>
<dbReference type="InterPro" id="IPR004365">
    <property type="entry name" value="NA-bd_OB_tRNA"/>
</dbReference>
<evidence type="ECO:0000259" key="2">
    <source>
        <dbReference type="Pfam" id="PF14579"/>
    </source>
</evidence>
<proteinExistence type="predicted"/>
<dbReference type="RefSeq" id="WP_377250659.1">
    <property type="nucleotide sequence ID" value="NZ_JBHLUH010000020.1"/>
</dbReference>
<organism evidence="3 4">
    <name type="scientific">Phytohabitans kaempferiae</name>
    <dbReference type="NCBI Taxonomy" id="1620943"/>
    <lineage>
        <taxon>Bacteria</taxon>
        <taxon>Bacillati</taxon>
        <taxon>Actinomycetota</taxon>
        <taxon>Actinomycetes</taxon>
        <taxon>Micromonosporales</taxon>
        <taxon>Micromonosporaceae</taxon>
    </lineage>
</organism>
<dbReference type="InterPro" id="IPR029460">
    <property type="entry name" value="DNAPol_HHH"/>
</dbReference>
<dbReference type="Pfam" id="PF14579">
    <property type="entry name" value="HHH_6"/>
    <property type="match status" value="1"/>
</dbReference>
<dbReference type="InterPro" id="IPR004805">
    <property type="entry name" value="DnaE2/DnaE/PolC"/>
</dbReference>
<dbReference type="CDD" id="cd04485">
    <property type="entry name" value="DnaE_OBF"/>
    <property type="match status" value="1"/>
</dbReference>
<gene>
    <name evidence="3" type="ORF">ACFFIA_13760</name>
</gene>
<evidence type="ECO:0000313" key="4">
    <source>
        <dbReference type="Proteomes" id="UP001589867"/>
    </source>
</evidence>
<dbReference type="PANTHER" id="PTHR32294">
    <property type="entry name" value="DNA POLYMERASE III SUBUNIT ALPHA"/>
    <property type="match status" value="1"/>
</dbReference>
<sequence length="362" mass="38635">MLPPDVNASQLTFAAVGADIRFGLGAVRNVGAGVVDAIVATREAKGAYTDLDDFLAKVPAAVCNKRVVESLAKAGAFDSLGHHRKGIVAVHETAVDAIADVKRKQAHGQDSLFGPAASPAAFAVAVPEGEWDRVTLLAFEREMLGLYVSSHPLDGAERLLAANRDTTIADLLAAGRQDGAVRVAGIIAGLQRKITKQGSPWAILTVEDHDAAVECLIFPKTYAEYADTLAQDRVVSVRGRINVRDETTSVYGEEVTPLDLARADAEPAVVISLQQDRLSPRLVRELEQILAAHPGRAPVHLCLHRPGARSVLYDLRLFRVAPAPAFFGDVKALLGWIAGGRPPTSDEEALRADIDTWRAGTS</sequence>
<feature type="domain" description="DNA polymerase helix-hairpin-helix motif" evidence="2">
    <location>
        <begin position="2"/>
        <end position="85"/>
    </location>
</feature>
<dbReference type="Gene3D" id="1.10.150.870">
    <property type="match status" value="1"/>
</dbReference>
<dbReference type="PANTHER" id="PTHR32294:SF0">
    <property type="entry name" value="DNA POLYMERASE III SUBUNIT ALPHA"/>
    <property type="match status" value="1"/>
</dbReference>
<keyword evidence="4" id="KW-1185">Reference proteome</keyword>
<protein>
    <submittedName>
        <fullName evidence="3">OB-fold nucleic acid binding domain-containing protein</fullName>
    </submittedName>
</protein>
<reference evidence="3 4" key="1">
    <citation type="submission" date="2024-09" db="EMBL/GenBank/DDBJ databases">
        <authorList>
            <person name="Sun Q."/>
            <person name="Mori K."/>
        </authorList>
    </citation>
    <scope>NUCLEOTIDE SEQUENCE [LARGE SCALE GENOMIC DNA]</scope>
    <source>
        <strain evidence="3 4">TBRC 3947</strain>
    </source>
</reference>
<feature type="domain" description="OB" evidence="1">
    <location>
        <begin position="181"/>
        <end position="258"/>
    </location>
</feature>
<comment type="caution">
    <text evidence="3">The sequence shown here is derived from an EMBL/GenBank/DDBJ whole genome shotgun (WGS) entry which is preliminary data.</text>
</comment>
<accession>A0ABV6M244</accession>
<evidence type="ECO:0000313" key="3">
    <source>
        <dbReference type="EMBL" id="MFC0528728.1"/>
    </source>
</evidence>
<dbReference type="Proteomes" id="UP001589867">
    <property type="component" value="Unassembled WGS sequence"/>
</dbReference>
<dbReference type="Pfam" id="PF01336">
    <property type="entry name" value="tRNA_anti-codon"/>
    <property type="match status" value="1"/>
</dbReference>